<keyword evidence="2" id="KW-1185">Reference proteome</keyword>
<evidence type="ECO:0000313" key="1">
    <source>
        <dbReference type="EMBL" id="KAK9085538.1"/>
    </source>
</evidence>
<evidence type="ECO:0000313" key="2">
    <source>
        <dbReference type="Proteomes" id="UP001417504"/>
    </source>
</evidence>
<gene>
    <name evidence="1" type="ORF">Sjap_025949</name>
</gene>
<sequence length="362" mass="41469">MTIKNLLCLFPTPPPRATATYSSTWRLGFEAMRFPSQLQNACSVLVRVEAVYVRGLLHPPPTACSIYRSLSPANRNNWYHVQFLIIDQNYTIMEISQWPPPTTIIMIDSKTHTIMVEACNFCGESFHPTPSPRIPQQEQRTIEDIEKDMIFEWLSLSTNACPFDDWNNSSYQLDTYSSMRNQHLRNIIRDQEAEEEIKSFLQKISAETMSLIPLESVEVNEVTPIEDYWSEPEEIIEVSLHEPDISITQNEADEAEKEIDVILVRLEEPQKRSKEDQPLVLVTPPTLPCLPVKFTKGVVIKERSQIFYTADTFVSDNDDAIDSYVLEVPDELLHLKEGMYDELPKAIDAPFIIDISKGEGIT</sequence>
<name>A0AAP0EAG4_9MAGN</name>
<dbReference type="AlphaFoldDB" id="A0AAP0EAG4"/>
<accession>A0AAP0EAG4</accession>
<protein>
    <submittedName>
        <fullName evidence="1">Uncharacterized protein</fullName>
    </submittedName>
</protein>
<dbReference type="Proteomes" id="UP001417504">
    <property type="component" value="Unassembled WGS sequence"/>
</dbReference>
<organism evidence="1 2">
    <name type="scientific">Stephania japonica</name>
    <dbReference type="NCBI Taxonomy" id="461633"/>
    <lineage>
        <taxon>Eukaryota</taxon>
        <taxon>Viridiplantae</taxon>
        <taxon>Streptophyta</taxon>
        <taxon>Embryophyta</taxon>
        <taxon>Tracheophyta</taxon>
        <taxon>Spermatophyta</taxon>
        <taxon>Magnoliopsida</taxon>
        <taxon>Ranunculales</taxon>
        <taxon>Menispermaceae</taxon>
        <taxon>Menispermoideae</taxon>
        <taxon>Cissampelideae</taxon>
        <taxon>Stephania</taxon>
    </lineage>
</organism>
<proteinExistence type="predicted"/>
<comment type="caution">
    <text evidence="1">The sequence shown here is derived from an EMBL/GenBank/DDBJ whole genome shotgun (WGS) entry which is preliminary data.</text>
</comment>
<reference evidence="1 2" key="1">
    <citation type="submission" date="2024-01" db="EMBL/GenBank/DDBJ databases">
        <title>Genome assemblies of Stephania.</title>
        <authorList>
            <person name="Yang L."/>
        </authorList>
    </citation>
    <scope>NUCLEOTIDE SEQUENCE [LARGE SCALE GENOMIC DNA]</scope>
    <source>
        <strain evidence="1">QJT</strain>
        <tissue evidence="1">Leaf</tissue>
    </source>
</reference>
<dbReference type="EMBL" id="JBBNAE010000011">
    <property type="protein sequence ID" value="KAK9085538.1"/>
    <property type="molecule type" value="Genomic_DNA"/>
</dbReference>